<name>A0A0L0BMH8_LUCCU</name>
<evidence type="ECO:0000313" key="1">
    <source>
        <dbReference type="EMBL" id="KNC21330.1"/>
    </source>
</evidence>
<comment type="caution">
    <text evidence="1">The sequence shown here is derived from an EMBL/GenBank/DDBJ whole genome shotgun (WGS) entry which is preliminary data.</text>
</comment>
<dbReference type="EMBL" id="JRES01001632">
    <property type="protein sequence ID" value="KNC21330.1"/>
    <property type="molecule type" value="Genomic_DNA"/>
</dbReference>
<proteinExistence type="predicted"/>
<keyword evidence="2" id="KW-1185">Reference proteome</keyword>
<organism evidence="1 2">
    <name type="scientific">Lucilia cuprina</name>
    <name type="common">Green bottle fly</name>
    <name type="synonym">Australian sheep blowfly</name>
    <dbReference type="NCBI Taxonomy" id="7375"/>
    <lineage>
        <taxon>Eukaryota</taxon>
        <taxon>Metazoa</taxon>
        <taxon>Ecdysozoa</taxon>
        <taxon>Arthropoda</taxon>
        <taxon>Hexapoda</taxon>
        <taxon>Insecta</taxon>
        <taxon>Pterygota</taxon>
        <taxon>Neoptera</taxon>
        <taxon>Endopterygota</taxon>
        <taxon>Diptera</taxon>
        <taxon>Brachycera</taxon>
        <taxon>Muscomorpha</taxon>
        <taxon>Oestroidea</taxon>
        <taxon>Calliphoridae</taxon>
        <taxon>Luciliinae</taxon>
        <taxon>Lucilia</taxon>
    </lineage>
</organism>
<accession>A0A0L0BMH8</accession>
<dbReference type="Proteomes" id="UP000037069">
    <property type="component" value="Unassembled WGS sequence"/>
</dbReference>
<evidence type="ECO:0000313" key="2">
    <source>
        <dbReference type="Proteomes" id="UP000037069"/>
    </source>
</evidence>
<dbReference type="AlphaFoldDB" id="A0A0L0BMH8"/>
<protein>
    <submittedName>
        <fullName evidence="1">Uncharacterized protein</fullName>
    </submittedName>
</protein>
<reference evidence="1 2" key="1">
    <citation type="journal article" date="2015" name="Nat. Commun.">
        <title>Lucilia cuprina genome unlocks parasitic fly biology to underpin future interventions.</title>
        <authorList>
            <person name="Anstead C.A."/>
            <person name="Korhonen P.K."/>
            <person name="Young N.D."/>
            <person name="Hall R.S."/>
            <person name="Jex A.R."/>
            <person name="Murali S.C."/>
            <person name="Hughes D.S."/>
            <person name="Lee S.F."/>
            <person name="Perry T."/>
            <person name="Stroehlein A.J."/>
            <person name="Ansell B.R."/>
            <person name="Breugelmans B."/>
            <person name="Hofmann A."/>
            <person name="Qu J."/>
            <person name="Dugan S."/>
            <person name="Lee S.L."/>
            <person name="Chao H."/>
            <person name="Dinh H."/>
            <person name="Han Y."/>
            <person name="Doddapaneni H.V."/>
            <person name="Worley K.C."/>
            <person name="Muzny D.M."/>
            <person name="Ioannidis P."/>
            <person name="Waterhouse R.M."/>
            <person name="Zdobnov E.M."/>
            <person name="James P.J."/>
            <person name="Bagnall N.H."/>
            <person name="Kotze A.C."/>
            <person name="Gibbs R.A."/>
            <person name="Richards S."/>
            <person name="Batterham P."/>
            <person name="Gasser R.B."/>
        </authorList>
    </citation>
    <scope>NUCLEOTIDE SEQUENCE [LARGE SCALE GENOMIC DNA]</scope>
    <source>
        <strain evidence="1 2">LS</strain>
        <tissue evidence="1">Full body</tissue>
    </source>
</reference>
<gene>
    <name evidence="1" type="ORF">FF38_10796</name>
</gene>
<sequence length="167" mass="19364">MGLVQFFKGDLVGAYKYQRRFSHTSLSVNLFVKLIKQSRRDSFLTGLFYSLDVVFIVFQPTYELTAKEAVSLYGQNRLFTEEMEDRLFLFPVLATASEIVERVNKPTCISVYHPVTCYYCCQPSYVPSTSMYKVSRYNLAHLHVPIFSILKKESMDADLDKTLRSCY</sequence>